<evidence type="ECO:0000313" key="1">
    <source>
        <dbReference type="EMBL" id="KAI0035755.1"/>
    </source>
</evidence>
<organism evidence="1 2">
    <name type="scientific">Vararia minispora EC-137</name>
    <dbReference type="NCBI Taxonomy" id="1314806"/>
    <lineage>
        <taxon>Eukaryota</taxon>
        <taxon>Fungi</taxon>
        <taxon>Dikarya</taxon>
        <taxon>Basidiomycota</taxon>
        <taxon>Agaricomycotina</taxon>
        <taxon>Agaricomycetes</taxon>
        <taxon>Russulales</taxon>
        <taxon>Lachnocladiaceae</taxon>
        <taxon>Vararia</taxon>
    </lineage>
</organism>
<name>A0ACB8QVE0_9AGAM</name>
<reference evidence="1" key="2">
    <citation type="journal article" date="2022" name="New Phytol.">
        <title>Evolutionary transition to the ectomycorrhizal habit in the genomes of a hyperdiverse lineage of mushroom-forming fungi.</title>
        <authorList>
            <person name="Looney B."/>
            <person name="Miyauchi S."/>
            <person name="Morin E."/>
            <person name="Drula E."/>
            <person name="Courty P.E."/>
            <person name="Kohler A."/>
            <person name="Kuo A."/>
            <person name="LaButti K."/>
            <person name="Pangilinan J."/>
            <person name="Lipzen A."/>
            <person name="Riley R."/>
            <person name="Andreopoulos W."/>
            <person name="He G."/>
            <person name="Johnson J."/>
            <person name="Nolan M."/>
            <person name="Tritt A."/>
            <person name="Barry K.W."/>
            <person name="Grigoriev I.V."/>
            <person name="Nagy L.G."/>
            <person name="Hibbett D."/>
            <person name="Henrissat B."/>
            <person name="Matheny P.B."/>
            <person name="Labbe J."/>
            <person name="Martin F.M."/>
        </authorList>
    </citation>
    <scope>NUCLEOTIDE SEQUENCE</scope>
    <source>
        <strain evidence="1">EC-137</strain>
    </source>
</reference>
<reference evidence="1" key="1">
    <citation type="submission" date="2021-02" db="EMBL/GenBank/DDBJ databases">
        <authorList>
            <consortium name="DOE Joint Genome Institute"/>
            <person name="Ahrendt S."/>
            <person name="Looney B.P."/>
            <person name="Miyauchi S."/>
            <person name="Morin E."/>
            <person name="Drula E."/>
            <person name="Courty P.E."/>
            <person name="Chicoki N."/>
            <person name="Fauchery L."/>
            <person name="Kohler A."/>
            <person name="Kuo A."/>
            <person name="Labutti K."/>
            <person name="Pangilinan J."/>
            <person name="Lipzen A."/>
            <person name="Riley R."/>
            <person name="Andreopoulos W."/>
            <person name="He G."/>
            <person name="Johnson J."/>
            <person name="Barry K.W."/>
            <person name="Grigoriev I.V."/>
            <person name="Nagy L."/>
            <person name="Hibbett D."/>
            <person name="Henrissat B."/>
            <person name="Matheny P.B."/>
            <person name="Labbe J."/>
            <person name="Martin F."/>
        </authorList>
    </citation>
    <scope>NUCLEOTIDE SEQUENCE</scope>
    <source>
        <strain evidence="1">EC-137</strain>
    </source>
</reference>
<dbReference type="Proteomes" id="UP000814128">
    <property type="component" value="Unassembled WGS sequence"/>
</dbReference>
<evidence type="ECO:0000313" key="2">
    <source>
        <dbReference type="Proteomes" id="UP000814128"/>
    </source>
</evidence>
<protein>
    <submittedName>
        <fullName evidence="1">Rab-protein geranylgeranyltransferase</fullName>
    </submittedName>
</protein>
<sequence>MHGVRRSRESREAREARRQREQEELNTYLSLQEDILSRKKDKDWSKDAFDLTTRMLNKNPEFYTVWNYRRLILLNNIFRNSSPHEKIDILANELVMTISALKVHPKVYWIWNHRRWCLENIPEGGDDDDMQGWRKTCWKRELYLVEQMLDADPRNFHAWDYRRYVLSSMPIQRPETAELAYTTKKIESDFSNFSAWHQRTKVLPRLWESGKLDKAQSLQQEFVLVQNAMWADPDDQSVWLYHRWLIGSGDDYDSLTREIKGIHELLEEQPDSKCMFSPILATLNLTNACVSGCMETLVHYKRLLIRSHTSRLGPEGTQILREECLGLLKQLEELDPLRRQRYRDLGALRRRHCQ</sequence>
<comment type="caution">
    <text evidence="1">The sequence shown here is derived from an EMBL/GenBank/DDBJ whole genome shotgun (WGS) entry which is preliminary data.</text>
</comment>
<dbReference type="EMBL" id="MU273480">
    <property type="protein sequence ID" value="KAI0035755.1"/>
    <property type="molecule type" value="Genomic_DNA"/>
</dbReference>
<gene>
    <name evidence="1" type="ORF">K488DRAFT_76449</name>
</gene>
<accession>A0ACB8QVE0</accession>
<keyword evidence="2" id="KW-1185">Reference proteome</keyword>
<proteinExistence type="predicted"/>